<dbReference type="PIRSF" id="PIRSF002808">
    <property type="entry name" value="Hexose_phosphate_transp"/>
    <property type="match status" value="1"/>
</dbReference>
<dbReference type="EMBL" id="QUMO01000001">
    <property type="protein sequence ID" value="REF88968.1"/>
    <property type="molecule type" value="Genomic_DNA"/>
</dbReference>
<evidence type="ECO:0000259" key="6">
    <source>
        <dbReference type="PROSITE" id="PS50850"/>
    </source>
</evidence>
<dbReference type="InterPro" id="IPR036259">
    <property type="entry name" value="MFS_trans_sf"/>
</dbReference>
<dbReference type="GO" id="GO:0016020">
    <property type="term" value="C:membrane"/>
    <property type="evidence" value="ECO:0007669"/>
    <property type="project" value="UniProtKB-SubCell"/>
</dbReference>
<evidence type="ECO:0000313" key="7">
    <source>
        <dbReference type="EMBL" id="REF88968.1"/>
    </source>
</evidence>
<evidence type="ECO:0000256" key="1">
    <source>
        <dbReference type="ARBA" id="ARBA00004141"/>
    </source>
</evidence>
<dbReference type="InterPro" id="IPR000849">
    <property type="entry name" value="Sugar_P_transporter"/>
</dbReference>
<feature type="transmembrane region" description="Helical" evidence="5">
    <location>
        <begin position="92"/>
        <end position="119"/>
    </location>
</feature>
<dbReference type="PROSITE" id="PS50850">
    <property type="entry name" value="MFS"/>
    <property type="match status" value="1"/>
</dbReference>
<reference evidence="7 8" key="1">
    <citation type="submission" date="2018-08" db="EMBL/GenBank/DDBJ databases">
        <title>Genomic Encyclopedia of Type Strains, Phase IV (KMG-IV): sequencing the most valuable type-strain genomes for metagenomic binning, comparative biology and taxonomic classification.</title>
        <authorList>
            <person name="Goeker M."/>
        </authorList>
    </citation>
    <scope>NUCLEOTIDE SEQUENCE [LARGE SCALE GENOMIC DNA]</scope>
    <source>
        <strain evidence="7 8">BW863</strain>
    </source>
</reference>
<dbReference type="Gene3D" id="1.20.1250.20">
    <property type="entry name" value="MFS general substrate transporter like domains"/>
    <property type="match status" value="2"/>
</dbReference>
<dbReference type="InterPro" id="IPR020846">
    <property type="entry name" value="MFS_dom"/>
</dbReference>
<dbReference type="Proteomes" id="UP000256900">
    <property type="component" value="Unassembled WGS sequence"/>
</dbReference>
<evidence type="ECO:0000256" key="3">
    <source>
        <dbReference type="ARBA" id="ARBA00022989"/>
    </source>
</evidence>
<gene>
    <name evidence="7" type="ORF">DES32_0181</name>
</gene>
<dbReference type="PANTHER" id="PTHR11662">
    <property type="entry name" value="SOLUTE CARRIER FAMILY 17"/>
    <property type="match status" value="1"/>
</dbReference>
<feature type="transmembrane region" description="Helical" evidence="5">
    <location>
        <begin position="59"/>
        <end position="80"/>
    </location>
</feature>
<comment type="subcellular location">
    <subcellularLocation>
        <location evidence="1">Membrane</location>
        <topology evidence="1">Multi-pass membrane protein</topology>
    </subcellularLocation>
</comment>
<feature type="transmembrane region" description="Helical" evidence="5">
    <location>
        <begin position="399"/>
        <end position="420"/>
    </location>
</feature>
<evidence type="ECO:0000256" key="4">
    <source>
        <dbReference type="ARBA" id="ARBA00023136"/>
    </source>
</evidence>
<feature type="transmembrane region" description="Helical" evidence="5">
    <location>
        <begin position="307"/>
        <end position="327"/>
    </location>
</feature>
<dbReference type="Pfam" id="PF07690">
    <property type="entry name" value="MFS_1"/>
    <property type="match status" value="1"/>
</dbReference>
<proteinExistence type="predicted"/>
<dbReference type="SUPFAM" id="SSF103473">
    <property type="entry name" value="MFS general substrate transporter"/>
    <property type="match status" value="1"/>
</dbReference>
<feature type="transmembrane region" description="Helical" evidence="5">
    <location>
        <begin position="333"/>
        <end position="360"/>
    </location>
</feature>
<dbReference type="AlphaFoldDB" id="A0A3D9Z3U6"/>
<accession>A0A3D9Z3U6</accession>
<keyword evidence="3 5" id="KW-1133">Transmembrane helix</keyword>
<dbReference type="CDD" id="cd17319">
    <property type="entry name" value="MFS_ExuT_GudP_like"/>
    <property type="match status" value="1"/>
</dbReference>
<name>A0A3D9Z3U6_9HYPH</name>
<evidence type="ECO:0000256" key="5">
    <source>
        <dbReference type="SAM" id="Phobius"/>
    </source>
</evidence>
<evidence type="ECO:0000256" key="2">
    <source>
        <dbReference type="ARBA" id="ARBA00022692"/>
    </source>
</evidence>
<evidence type="ECO:0000313" key="8">
    <source>
        <dbReference type="Proteomes" id="UP000256900"/>
    </source>
</evidence>
<feature type="transmembrane region" description="Helical" evidence="5">
    <location>
        <begin position="172"/>
        <end position="192"/>
    </location>
</feature>
<feature type="domain" description="Major facilitator superfamily (MFS) profile" evidence="6">
    <location>
        <begin position="22"/>
        <end position="425"/>
    </location>
</feature>
<comment type="caution">
    <text evidence="7">The sequence shown here is derived from an EMBL/GenBank/DDBJ whole genome shotgun (WGS) entry which is preliminary data.</text>
</comment>
<sequence length="434" mass="45743">MSDSLHASFVYAPATRRLRTIAVILLVAAGCVNYLDRAAVAVAEPQIHQELKLSYDQLGLLLSAFAWSYGLAQIPAGTLIDRFGPRRVLSAGLILWSVAQMAATSVRSLGQFIVARIALGLGESPMYIGGSRVCTDWYALDERALPIAIFNSSSGLAPALAPPLLTWLMLSFGWRTMFFIAGAAGFVIAILWTRFYRAPHSAGLPASDLAEIRRKDSANVEHVGFQQALWLLRFPTTWGMFFGFFGVVYISWLYATWLPAYLENARHQSIASAGFWAAIPLGAGFLGALGGGFIARGLDKRGMDAVTSCRMPTIVGLLAAGAFTLAGSVSGNVYVAICLMAFGLFAANVSSSCGWALAAVIAPPNTVATLEAIQNVGGSLGGALAPLATGVLVQASGSFMPAFGLAGGISVVCALIYHFATHQRISASVSPALN</sequence>
<keyword evidence="8" id="KW-1185">Reference proteome</keyword>
<dbReference type="InterPro" id="IPR011701">
    <property type="entry name" value="MFS"/>
</dbReference>
<dbReference type="PANTHER" id="PTHR11662:SF446">
    <property type="entry name" value="SODIUM-DEPENDENT PHOSPHATE TRANSPORT PROTEIN 1, CHLOROPLASTIC"/>
    <property type="match status" value="1"/>
</dbReference>
<keyword evidence="2 5" id="KW-0812">Transmembrane</keyword>
<dbReference type="GO" id="GO:0022857">
    <property type="term" value="F:transmembrane transporter activity"/>
    <property type="evidence" value="ECO:0007669"/>
    <property type="project" value="InterPro"/>
</dbReference>
<feature type="transmembrane region" description="Helical" evidence="5">
    <location>
        <begin position="237"/>
        <end position="255"/>
    </location>
</feature>
<keyword evidence="4 5" id="KW-0472">Membrane</keyword>
<organism evidence="7 8">
    <name type="scientific">Methylovirgula ligni</name>
    <dbReference type="NCBI Taxonomy" id="569860"/>
    <lineage>
        <taxon>Bacteria</taxon>
        <taxon>Pseudomonadati</taxon>
        <taxon>Pseudomonadota</taxon>
        <taxon>Alphaproteobacteria</taxon>
        <taxon>Hyphomicrobiales</taxon>
        <taxon>Beijerinckiaceae</taxon>
        <taxon>Methylovirgula</taxon>
    </lineage>
</organism>
<feature type="transmembrane region" description="Helical" evidence="5">
    <location>
        <begin position="275"/>
        <end position="295"/>
    </location>
</feature>
<protein>
    <submittedName>
        <fullName evidence="7">Sugar phosphate permease</fullName>
    </submittedName>
</protein>
<dbReference type="InterPro" id="IPR050382">
    <property type="entry name" value="MFS_Na/Anion_cotransporter"/>
</dbReference>
<feature type="transmembrane region" description="Helical" evidence="5">
    <location>
        <begin position="372"/>
        <end position="393"/>
    </location>
</feature>